<name>A0A427AL84_ENSVE</name>
<gene>
    <name evidence="1" type="ORF">B296_00000913</name>
</gene>
<evidence type="ECO:0000313" key="2">
    <source>
        <dbReference type="Proteomes" id="UP000287651"/>
    </source>
</evidence>
<comment type="caution">
    <text evidence="1">The sequence shown here is derived from an EMBL/GenBank/DDBJ whole genome shotgun (WGS) entry which is preliminary data.</text>
</comment>
<evidence type="ECO:0000313" key="1">
    <source>
        <dbReference type="EMBL" id="RRT76912.1"/>
    </source>
</evidence>
<accession>A0A427AL84</accession>
<reference evidence="1 2" key="1">
    <citation type="journal article" date="2014" name="Agronomy (Basel)">
        <title>A Draft Genome Sequence for Ensete ventricosum, the Drought-Tolerant Tree Against Hunger.</title>
        <authorList>
            <person name="Harrison J."/>
            <person name="Moore K.A."/>
            <person name="Paszkiewicz K."/>
            <person name="Jones T."/>
            <person name="Grant M."/>
            <person name="Ambacheew D."/>
            <person name="Muzemil S."/>
            <person name="Studholme D.J."/>
        </authorList>
    </citation>
    <scope>NUCLEOTIDE SEQUENCE [LARGE SCALE GENOMIC DNA]</scope>
</reference>
<dbReference type="AlphaFoldDB" id="A0A427AL84"/>
<dbReference type="Proteomes" id="UP000287651">
    <property type="component" value="Unassembled WGS sequence"/>
</dbReference>
<proteinExistence type="predicted"/>
<sequence>MGWSIPILGGREGSLSPKAKDKVRHVGLLLEVFLGVGQLLERSCNINPLSSAKNVNVLYVEAEVAARLGLIRVLEIVNVPPSCRRGISGEPSPEVPVQAS</sequence>
<protein>
    <submittedName>
        <fullName evidence="1">Uncharacterized protein</fullName>
    </submittedName>
</protein>
<dbReference type="EMBL" id="AMZH03002061">
    <property type="protein sequence ID" value="RRT76912.1"/>
    <property type="molecule type" value="Genomic_DNA"/>
</dbReference>
<organism evidence="1 2">
    <name type="scientific">Ensete ventricosum</name>
    <name type="common">Abyssinian banana</name>
    <name type="synonym">Musa ensete</name>
    <dbReference type="NCBI Taxonomy" id="4639"/>
    <lineage>
        <taxon>Eukaryota</taxon>
        <taxon>Viridiplantae</taxon>
        <taxon>Streptophyta</taxon>
        <taxon>Embryophyta</taxon>
        <taxon>Tracheophyta</taxon>
        <taxon>Spermatophyta</taxon>
        <taxon>Magnoliopsida</taxon>
        <taxon>Liliopsida</taxon>
        <taxon>Zingiberales</taxon>
        <taxon>Musaceae</taxon>
        <taxon>Ensete</taxon>
    </lineage>
</organism>